<dbReference type="EMBL" id="BART01026555">
    <property type="protein sequence ID" value="GAG98294.1"/>
    <property type="molecule type" value="Genomic_DNA"/>
</dbReference>
<evidence type="ECO:0008006" key="2">
    <source>
        <dbReference type="Google" id="ProtNLM"/>
    </source>
</evidence>
<feature type="non-terminal residue" evidence="1">
    <location>
        <position position="48"/>
    </location>
</feature>
<protein>
    <recommendedName>
        <fullName evidence="2">Xylose isomerase-like TIM barrel domain-containing protein</fullName>
    </recommendedName>
</protein>
<sequence length="48" mass="5761">MSYFESRLRVKTNNFKEIEQKLRFCKLLGVQNVIVELENNSEKMQPDL</sequence>
<gene>
    <name evidence="1" type="ORF">S01H4_47327</name>
</gene>
<evidence type="ECO:0000313" key="1">
    <source>
        <dbReference type="EMBL" id="GAG98294.1"/>
    </source>
</evidence>
<comment type="caution">
    <text evidence="1">The sequence shown here is derived from an EMBL/GenBank/DDBJ whole genome shotgun (WGS) entry which is preliminary data.</text>
</comment>
<organism evidence="1">
    <name type="scientific">marine sediment metagenome</name>
    <dbReference type="NCBI Taxonomy" id="412755"/>
    <lineage>
        <taxon>unclassified sequences</taxon>
        <taxon>metagenomes</taxon>
        <taxon>ecological metagenomes</taxon>
    </lineage>
</organism>
<reference evidence="1" key="1">
    <citation type="journal article" date="2014" name="Front. Microbiol.">
        <title>High frequency of phylogenetically diverse reductive dehalogenase-homologous genes in deep subseafloor sedimentary metagenomes.</title>
        <authorList>
            <person name="Kawai M."/>
            <person name="Futagami T."/>
            <person name="Toyoda A."/>
            <person name="Takaki Y."/>
            <person name="Nishi S."/>
            <person name="Hori S."/>
            <person name="Arai W."/>
            <person name="Tsubouchi T."/>
            <person name="Morono Y."/>
            <person name="Uchiyama I."/>
            <person name="Ito T."/>
            <person name="Fujiyama A."/>
            <person name="Inagaki F."/>
            <person name="Takami H."/>
        </authorList>
    </citation>
    <scope>NUCLEOTIDE SEQUENCE</scope>
    <source>
        <strain evidence="1">Expedition CK06-06</strain>
    </source>
</reference>
<name>X1BRC1_9ZZZZ</name>
<proteinExistence type="predicted"/>
<accession>X1BRC1</accession>
<dbReference type="AlphaFoldDB" id="X1BRC1"/>